<keyword evidence="6 8" id="KW-1133">Transmembrane helix</keyword>
<comment type="subcellular location">
    <subcellularLocation>
        <location evidence="1">Cell inner membrane</location>
        <topology evidence="1">Multi-pass membrane protein</topology>
    </subcellularLocation>
    <subcellularLocation>
        <location evidence="8">Cell membrane</location>
        <topology evidence="8">Multi-pass membrane protein</topology>
    </subcellularLocation>
</comment>
<evidence type="ECO:0000256" key="5">
    <source>
        <dbReference type="ARBA" id="ARBA00022692"/>
    </source>
</evidence>
<reference evidence="9 10" key="1">
    <citation type="submission" date="2010-10" db="EMBL/GenBank/DDBJ databases">
        <authorList>
            <person name="Chen C."/>
            <person name="Kittichotirat W."/>
            <person name="Asikainen S."/>
            <person name="Bumgarner R."/>
        </authorList>
    </citation>
    <scope>NUCLEOTIDE SEQUENCE [LARGE SCALE GENOMIC DNA]</scope>
    <source>
        <strain evidence="9 10">SC1083</strain>
    </source>
</reference>
<sequence>MSFFSTLKTGQQYLKSWPLEPKLGAIFPENRVIKTTLFAQKFMPFLAVFSIVWQQFYARGDGIALAVAVLTALFALFLPMQGIYWLGKRAKTPLPPKSAVGFQRVYEELKEKQAALPVRPEKPTYFDLALLLKQAQQKLGRDFWQDL</sequence>
<protein>
    <recommendedName>
        <fullName evidence="8">UPF0208 membrane protein SC1083_0751</fullName>
    </recommendedName>
</protein>
<evidence type="ECO:0000256" key="1">
    <source>
        <dbReference type="ARBA" id="ARBA00004429"/>
    </source>
</evidence>
<dbReference type="InterPro" id="IPR007334">
    <property type="entry name" value="UPF0208"/>
</dbReference>
<evidence type="ECO:0000313" key="10">
    <source>
        <dbReference type="Proteomes" id="UP000005508"/>
    </source>
</evidence>
<comment type="similarity">
    <text evidence="2 8">Belongs to the UPF0208 family.</text>
</comment>
<dbReference type="NCBIfam" id="NF002493">
    <property type="entry name" value="PRK01816.1"/>
    <property type="match status" value="1"/>
</dbReference>
<evidence type="ECO:0000256" key="8">
    <source>
        <dbReference type="HAMAP-Rule" id="MF_01101"/>
    </source>
</evidence>
<gene>
    <name evidence="9" type="ORF">SC1083_0751</name>
</gene>
<evidence type="ECO:0000256" key="3">
    <source>
        <dbReference type="ARBA" id="ARBA00022475"/>
    </source>
</evidence>
<keyword evidence="5 8" id="KW-0812">Transmembrane</keyword>
<keyword evidence="3 8" id="KW-1003">Cell membrane</keyword>
<keyword evidence="4" id="KW-0997">Cell inner membrane</keyword>
<dbReference type="GO" id="GO:0005886">
    <property type="term" value="C:plasma membrane"/>
    <property type="evidence" value="ECO:0007669"/>
    <property type="project" value="UniProtKB-SubCell"/>
</dbReference>
<dbReference type="AlphaFoldDB" id="G4A7F5"/>
<dbReference type="Proteomes" id="UP000005508">
    <property type="component" value="Unassembled WGS sequence"/>
</dbReference>
<name>G4A7F5_AGGAC</name>
<evidence type="ECO:0000256" key="7">
    <source>
        <dbReference type="ARBA" id="ARBA00023136"/>
    </source>
</evidence>
<evidence type="ECO:0000256" key="6">
    <source>
        <dbReference type="ARBA" id="ARBA00022989"/>
    </source>
</evidence>
<dbReference type="RefSeq" id="WP_005556705.1">
    <property type="nucleotide sequence ID" value="NZ_AEJM01000016.1"/>
</dbReference>
<feature type="transmembrane region" description="Helical" evidence="8">
    <location>
        <begin position="63"/>
        <end position="87"/>
    </location>
</feature>
<organism evidence="9 10">
    <name type="scientific">Aggregatibacter actinomycetemcomitans serotype e str. SC1083</name>
    <dbReference type="NCBI Taxonomy" id="907488"/>
    <lineage>
        <taxon>Bacteria</taxon>
        <taxon>Pseudomonadati</taxon>
        <taxon>Pseudomonadota</taxon>
        <taxon>Gammaproteobacteria</taxon>
        <taxon>Pasteurellales</taxon>
        <taxon>Pasteurellaceae</taxon>
        <taxon>Aggregatibacter</taxon>
    </lineage>
</organism>
<evidence type="ECO:0000256" key="2">
    <source>
        <dbReference type="ARBA" id="ARBA00009474"/>
    </source>
</evidence>
<comment type="caution">
    <text evidence="8">Lacks conserved residue(s) required for the propagation of feature annotation.</text>
</comment>
<comment type="caution">
    <text evidence="9">The sequence shown here is derived from an EMBL/GenBank/DDBJ whole genome shotgun (WGS) entry which is preliminary data.</text>
</comment>
<evidence type="ECO:0000256" key="4">
    <source>
        <dbReference type="ARBA" id="ARBA00022519"/>
    </source>
</evidence>
<dbReference type="HAMAP" id="MF_01101">
    <property type="entry name" value="UPF0208"/>
    <property type="match status" value="1"/>
</dbReference>
<evidence type="ECO:0000313" key="9">
    <source>
        <dbReference type="EMBL" id="EGY34359.1"/>
    </source>
</evidence>
<dbReference type="PATRIC" id="fig|907488.3.peg.734"/>
<accession>G4A7F5</accession>
<dbReference type="EMBL" id="AEJM01000016">
    <property type="protein sequence ID" value="EGY34359.1"/>
    <property type="molecule type" value="Genomic_DNA"/>
</dbReference>
<dbReference type="Pfam" id="PF04217">
    <property type="entry name" value="DUF412"/>
    <property type="match status" value="1"/>
</dbReference>
<proteinExistence type="inferred from homology"/>
<keyword evidence="7 8" id="KW-0472">Membrane</keyword>